<feature type="transmembrane region" description="Helical" evidence="1">
    <location>
        <begin position="21"/>
        <end position="45"/>
    </location>
</feature>
<evidence type="ECO:0000313" key="3">
    <source>
        <dbReference type="EMBL" id="ARQ05940.1"/>
    </source>
</evidence>
<dbReference type="GO" id="GO:0016717">
    <property type="term" value="F:oxidoreductase activity, acting on paired donors, with oxidation of a pair of donors resulting in the reduction of molecular oxygen to two molecules of water"/>
    <property type="evidence" value="ECO:0007669"/>
    <property type="project" value="TreeGrafter"/>
</dbReference>
<dbReference type="GO" id="GO:0016020">
    <property type="term" value="C:membrane"/>
    <property type="evidence" value="ECO:0007669"/>
    <property type="project" value="TreeGrafter"/>
</dbReference>
<evidence type="ECO:0000313" key="4">
    <source>
        <dbReference type="Proteomes" id="UP000194154"/>
    </source>
</evidence>
<sequence>MERDKKLMLRRMVKPYERSALQISLLQVLNTLVPYLALVAISMATFQISPWISIAVSIIAAFFLVRTFIIFHDCCHGSFFKNKKWNDAMGNFTGFLTMFPYQQWRREHNIHHATSGNLDKKGIGDIWMMTIEEYEAAGKWTKLGYRLYRNPFVMFVIGPLYLLFITNRLNSKGAKPKERMNTYLHNIAILVVYGAIIWYFGFAFFAAVFFPIMFVGAMLGIWMFYIQHTFEESYFEENSEWDYVKAAVEGSSYYKLPKLLQWLTGNIGFHHVHHLSPRIPNYYLETAHKEVKPLQYATTITLKDSLETIKYKLYDEKKKVFITFKDYYRNYAKKRTI</sequence>
<feature type="transmembrane region" description="Helical" evidence="1">
    <location>
        <begin position="152"/>
        <end position="170"/>
    </location>
</feature>
<accession>A0A1W7A9Z6</accession>
<keyword evidence="4" id="KW-1185">Reference proteome</keyword>
<dbReference type="InterPro" id="IPR012171">
    <property type="entry name" value="Fatty_acid_desaturase"/>
</dbReference>
<feature type="transmembrane region" description="Helical" evidence="1">
    <location>
        <begin position="182"/>
        <end position="200"/>
    </location>
</feature>
<dbReference type="RefSeq" id="WP_086041650.1">
    <property type="nucleotide sequence ID" value="NZ_CBCRZA010000003.1"/>
</dbReference>
<dbReference type="STRING" id="1855823.MCCS_02710"/>
<feature type="domain" description="Fatty acid desaturase" evidence="2">
    <location>
        <begin position="50"/>
        <end position="296"/>
    </location>
</feature>
<dbReference type="GO" id="GO:0006629">
    <property type="term" value="P:lipid metabolic process"/>
    <property type="evidence" value="ECO:0007669"/>
    <property type="project" value="InterPro"/>
</dbReference>
<keyword evidence="1" id="KW-0812">Transmembrane</keyword>
<feature type="transmembrane region" description="Helical" evidence="1">
    <location>
        <begin position="206"/>
        <end position="226"/>
    </location>
</feature>
<dbReference type="OrthoDB" id="9769653at2"/>
<keyword evidence="1" id="KW-0472">Membrane</keyword>
<organism evidence="3 4">
    <name type="scientific">Macrococcoides canis</name>
    <dbReference type="NCBI Taxonomy" id="1855823"/>
    <lineage>
        <taxon>Bacteria</taxon>
        <taxon>Bacillati</taxon>
        <taxon>Bacillota</taxon>
        <taxon>Bacilli</taxon>
        <taxon>Bacillales</taxon>
        <taxon>Staphylococcaceae</taxon>
        <taxon>Macrococcoides</taxon>
    </lineage>
</organism>
<proteinExistence type="predicted"/>
<feature type="transmembrane region" description="Helical" evidence="1">
    <location>
        <begin position="51"/>
        <end position="72"/>
    </location>
</feature>
<name>A0A1W7A9Z6_9STAP</name>
<dbReference type="EC" id="1.14.19.-" evidence="3"/>
<keyword evidence="3" id="KW-0560">Oxidoreductase</keyword>
<dbReference type="InterPro" id="IPR005804">
    <property type="entry name" value="FA_desaturase_dom"/>
</dbReference>
<dbReference type="PANTHER" id="PTHR19353:SF73">
    <property type="entry name" value="FATTY ACID DESATURASE"/>
    <property type="match status" value="1"/>
</dbReference>
<keyword evidence="1" id="KW-1133">Transmembrane helix</keyword>
<gene>
    <name evidence="3" type="primary">des</name>
    <name evidence="3" type="ORF">MCCS_02710</name>
</gene>
<dbReference type="EMBL" id="CP021059">
    <property type="protein sequence ID" value="ARQ05940.1"/>
    <property type="molecule type" value="Genomic_DNA"/>
</dbReference>
<reference evidence="3 4" key="1">
    <citation type="journal article" date="2017" name="Int. J. Syst. Evol. Microbiol.">
        <title>Macrococcus canis sp. nov., a skin bacterium associated with infections in dogs.</title>
        <authorList>
            <person name="Gobeli Brawand S."/>
            <person name="Cotting K."/>
            <person name="Gomez-Sanz E."/>
            <person name="Collaud A."/>
            <person name="Thomann A."/>
            <person name="Brodard I."/>
            <person name="Rodriguez-Campos S."/>
            <person name="Strauss C."/>
            <person name="Perreten V."/>
        </authorList>
    </citation>
    <scope>NUCLEOTIDE SEQUENCE [LARGE SCALE GENOMIC DNA]</scope>
    <source>
        <strain evidence="3 4">KM45013</strain>
    </source>
</reference>
<dbReference type="Pfam" id="PF00487">
    <property type="entry name" value="FA_desaturase"/>
    <property type="match status" value="1"/>
</dbReference>
<dbReference type="CDD" id="cd03507">
    <property type="entry name" value="Delta12-FADS-like"/>
    <property type="match status" value="1"/>
</dbReference>
<protein>
    <submittedName>
        <fullName evidence="3">Fatty acid desaturase</fullName>
        <ecNumber evidence="3">1.14.19.-</ecNumber>
    </submittedName>
</protein>
<dbReference type="GeneID" id="35294423"/>
<dbReference type="PANTHER" id="PTHR19353">
    <property type="entry name" value="FATTY ACID DESATURASE 2"/>
    <property type="match status" value="1"/>
</dbReference>
<dbReference type="AlphaFoldDB" id="A0A1W7A9Z6"/>
<evidence type="ECO:0000256" key="1">
    <source>
        <dbReference type="SAM" id="Phobius"/>
    </source>
</evidence>
<dbReference type="Proteomes" id="UP000194154">
    <property type="component" value="Chromosome"/>
</dbReference>
<evidence type="ECO:0000259" key="2">
    <source>
        <dbReference type="Pfam" id="PF00487"/>
    </source>
</evidence>
<dbReference type="KEGG" id="mcak:MCCS_02710"/>